<evidence type="ECO:0000313" key="3">
    <source>
        <dbReference type="Proteomes" id="UP001082899"/>
    </source>
</evidence>
<dbReference type="InterPro" id="IPR036108">
    <property type="entry name" value="4pyrrol_syn_uPrphyn_synt_sf"/>
</dbReference>
<gene>
    <name evidence="2" type="ORF">OVY01_09470</name>
</gene>
<keyword evidence="2" id="KW-0456">Lyase</keyword>
<reference evidence="2" key="1">
    <citation type="submission" date="2022-11" db="EMBL/GenBank/DDBJ databases">
        <title>Robbsia betulipollinis sp. nov., isolated from pollen of birch (Betula pendula).</title>
        <authorList>
            <person name="Shi H."/>
            <person name="Ambika Manirajan B."/>
            <person name="Ratering S."/>
            <person name="Geissler-Plaum R."/>
            <person name="Schnell S."/>
        </authorList>
    </citation>
    <scope>NUCLEOTIDE SEQUENCE</scope>
    <source>
        <strain evidence="2">Bb-Pol-6</strain>
    </source>
</reference>
<keyword evidence="3" id="KW-1185">Reference proteome</keyword>
<evidence type="ECO:0000259" key="1">
    <source>
        <dbReference type="Pfam" id="PF02602"/>
    </source>
</evidence>
<dbReference type="InterPro" id="IPR003754">
    <property type="entry name" value="4pyrrol_synth_uPrphyn_synth"/>
</dbReference>
<feature type="domain" description="Tetrapyrrole biosynthesis uroporphyrinogen III synthase" evidence="1">
    <location>
        <begin position="191"/>
        <end position="325"/>
    </location>
</feature>
<dbReference type="RefSeq" id="WP_267847730.1">
    <property type="nucleotide sequence ID" value="NZ_JAPMXC010000001.1"/>
</dbReference>
<feature type="domain" description="Tetrapyrrole biosynthesis uroporphyrinogen III synthase" evidence="1">
    <location>
        <begin position="40"/>
        <end position="139"/>
    </location>
</feature>
<dbReference type="Pfam" id="PF02602">
    <property type="entry name" value="HEM4"/>
    <property type="match status" value="2"/>
</dbReference>
<accession>A0ABT3ZLR4</accession>
<sequence length="354" mass="36861">MMPERAPARRSPLGVVLTRPAGQSAPLAAALARLAPSRIRTIDFPLIEIRASADPGALDTALRRLARFALVFFVSPNAIEQAFARGAALGIDVAAALGRNGDQDRDRKRKPGPGPGRGVLIAAVGPGSVQALAAHGVRPGTHRLLAPAGALEAAAMLEAAGGLEAGPDPDAMHADADADAQRRQAQAEAIRYDSEALLDALARSGERPALAGGEALIVRGDGGRELFADALRDAGMTVHAVTAYERHVPAPSAAVWQPICRLLEEDLPHVWVLSSSEGVRNLDLLARAHFAGSGDARHAALKHARVIVPHPRIAAAASRAGFDTITHAGAGDANLLRAILAASDPIAHDEHDRR</sequence>
<dbReference type="EC" id="4.2.1.75" evidence="2"/>
<dbReference type="Gene3D" id="3.40.50.10090">
    <property type="match status" value="2"/>
</dbReference>
<dbReference type="CDD" id="cd06578">
    <property type="entry name" value="HemD"/>
    <property type="match status" value="1"/>
</dbReference>
<dbReference type="GO" id="GO:0004852">
    <property type="term" value="F:uroporphyrinogen-III synthase activity"/>
    <property type="evidence" value="ECO:0007669"/>
    <property type="project" value="UniProtKB-EC"/>
</dbReference>
<dbReference type="EMBL" id="JAPMXC010000001">
    <property type="protein sequence ID" value="MCY0387460.1"/>
    <property type="molecule type" value="Genomic_DNA"/>
</dbReference>
<organism evidence="2 3">
    <name type="scientific">Robbsia betulipollinis</name>
    <dbReference type="NCBI Taxonomy" id="2981849"/>
    <lineage>
        <taxon>Bacteria</taxon>
        <taxon>Pseudomonadati</taxon>
        <taxon>Pseudomonadota</taxon>
        <taxon>Betaproteobacteria</taxon>
        <taxon>Burkholderiales</taxon>
        <taxon>Burkholderiaceae</taxon>
        <taxon>Robbsia</taxon>
    </lineage>
</organism>
<dbReference type="Proteomes" id="UP001082899">
    <property type="component" value="Unassembled WGS sequence"/>
</dbReference>
<comment type="caution">
    <text evidence="2">The sequence shown here is derived from an EMBL/GenBank/DDBJ whole genome shotgun (WGS) entry which is preliminary data.</text>
</comment>
<name>A0ABT3ZLR4_9BURK</name>
<protein>
    <submittedName>
        <fullName evidence="2">Uroporphyrinogen-III synthase</fullName>
        <ecNumber evidence="2">4.2.1.75</ecNumber>
    </submittedName>
</protein>
<dbReference type="SUPFAM" id="SSF69618">
    <property type="entry name" value="HemD-like"/>
    <property type="match status" value="2"/>
</dbReference>
<proteinExistence type="predicted"/>
<evidence type="ECO:0000313" key="2">
    <source>
        <dbReference type="EMBL" id="MCY0387460.1"/>
    </source>
</evidence>